<reference evidence="7 8" key="1">
    <citation type="submission" date="2017-04" db="EMBL/GenBank/DDBJ databases">
        <title>Comparative genome analysis of Subtercola boreus.</title>
        <authorList>
            <person name="Cho Y.-J."/>
            <person name="Cho A."/>
            <person name="Kim O.-S."/>
            <person name="Lee J.-I."/>
        </authorList>
    </citation>
    <scope>NUCLEOTIDE SEQUENCE [LARGE SCALE GENOMIC DNA]</scope>
    <source>
        <strain evidence="7 8">P27444</strain>
    </source>
</reference>
<gene>
    <name evidence="7" type="ORF">B7R21_14205</name>
</gene>
<dbReference type="EMBL" id="NBXA01000026">
    <property type="protein sequence ID" value="RFA07364.1"/>
    <property type="molecule type" value="Genomic_DNA"/>
</dbReference>
<keyword evidence="4 5" id="KW-0472">Membrane</keyword>
<dbReference type="AlphaFoldDB" id="A0A3E0VBX9"/>
<dbReference type="InterPro" id="IPR017501">
    <property type="entry name" value="Phage_infect_YhgE_C"/>
</dbReference>
<feature type="transmembrane region" description="Helical" evidence="5">
    <location>
        <begin position="526"/>
        <end position="546"/>
    </location>
</feature>
<sequence length="641" mass="63302">MSMLSTLLKSADRAPRSSVTRMIALVLAVATPLLVAGVAVSAFSNTAEGATGAPNLPAAIVNLDATTKTLVNGVETTVPAGKLLTAQLISGQAGSGFSWKLTNADDATAGLDSGAYSAVVTIPSNFSELYVSTGTTSPAAASLEVKTNGAQSYVAALLASALATNVNEALSASVTQSYVKGLLGGFTSIHDQLTTTAEKSGELVTVAGQVSTLGAGMADGIGKLTGGAETLSSGLEKASTSLAPLPGATRGLAELSGVARDGSALLSDGITDTAKKQDSIEARQLELNVEIADLSTDLPKLTTAEVASRVAAIKKLSDDVALSSLDVGLSLDAGAVAGALLKDGNALISKGTTALADSMPTLVTGIAGAATGASGLTGGLQQLNGYAPQLVQGTAGVASGVSALSSGLGTAAAAVPSYTADQQATFATVVATPVVTTVTDSQALPSAQVATATVMIPVALWLGAFALYLLLTPFTAQALSSSAGGWRILRQSLLPALGLAVVQALAVIVGLQLIGVSSANPLGSSLFVLGLSVAFVVVHQGLIALFGRVGRMLSLAFLVLQVAAAGVLVPAALSPGWFQTLSSILPLSAAVRGMQGLLTGAGSDGGAAIGGVVVTLVVVTGLGLAFTLVAISRRRSVTSLS</sequence>
<dbReference type="NCBIfam" id="TIGR03061">
    <property type="entry name" value="pip_yhgE_Nterm"/>
    <property type="match status" value="1"/>
</dbReference>
<organism evidence="7 8">
    <name type="scientific">Subtercola boreus</name>
    <dbReference type="NCBI Taxonomy" id="120213"/>
    <lineage>
        <taxon>Bacteria</taxon>
        <taxon>Bacillati</taxon>
        <taxon>Actinomycetota</taxon>
        <taxon>Actinomycetes</taxon>
        <taxon>Micrococcales</taxon>
        <taxon>Microbacteriaceae</taxon>
        <taxon>Subtercola</taxon>
    </lineage>
</organism>
<evidence type="ECO:0000313" key="7">
    <source>
        <dbReference type="EMBL" id="RFA07364.1"/>
    </source>
</evidence>
<feature type="transmembrane region" description="Helical" evidence="5">
    <location>
        <begin position="553"/>
        <end position="573"/>
    </location>
</feature>
<comment type="subcellular location">
    <subcellularLocation>
        <location evidence="1">Membrane</location>
        <topology evidence="1">Multi-pass membrane protein</topology>
    </subcellularLocation>
</comment>
<name>A0A3E0VBX9_9MICO</name>
<keyword evidence="3 5" id="KW-1133">Transmembrane helix</keyword>
<proteinExistence type="predicted"/>
<dbReference type="NCBIfam" id="TIGR03062">
    <property type="entry name" value="pip_yhgE_Cterm"/>
    <property type="match status" value="1"/>
</dbReference>
<feature type="transmembrane region" description="Helical" evidence="5">
    <location>
        <begin position="492"/>
        <end position="514"/>
    </location>
</feature>
<dbReference type="InterPro" id="IPR017500">
    <property type="entry name" value="Phage_infect_YhgE_N"/>
</dbReference>
<dbReference type="InterPro" id="IPR013525">
    <property type="entry name" value="ABC2_TM"/>
</dbReference>
<dbReference type="GO" id="GO:0140359">
    <property type="term" value="F:ABC-type transporter activity"/>
    <property type="evidence" value="ECO:0007669"/>
    <property type="project" value="InterPro"/>
</dbReference>
<feature type="transmembrane region" description="Helical" evidence="5">
    <location>
        <begin position="449"/>
        <end position="471"/>
    </location>
</feature>
<dbReference type="Pfam" id="PF12698">
    <property type="entry name" value="ABC2_membrane_3"/>
    <property type="match status" value="1"/>
</dbReference>
<dbReference type="OrthoDB" id="9811483at2"/>
<dbReference type="PANTHER" id="PTHR43077">
    <property type="entry name" value="TRANSPORT PERMEASE YVFS-RELATED"/>
    <property type="match status" value="1"/>
</dbReference>
<evidence type="ECO:0000256" key="2">
    <source>
        <dbReference type="ARBA" id="ARBA00022692"/>
    </source>
</evidence>
<comment type="caution">
    <text evidence="7">The sequence shown here is derived from an EMBL/GenBank/DDBJ whole genome shotgun (WGS) entry which is preliminary data.</text>
</comment>
<accession>A0A3E0VBX9</accession>
<evidence type="ECO:0000259" key="6">
    <source>
        <dbReference type="Pfam" id="PF12698"/>
    </source>
</evidence>
<dbReference type="RefSeq" id="WP_116283906.1">
    <property type="nucleotide sequence ID" value="NZ_NBXA01000026.1"/>
</dbReference>
<evidence type="ECO:0000256" key="1">
    <source>
        <dbReference type="ARBA" id="ARBA00004141"/>
    </source>
</evidence>
<dbReference type="PANTHER" id="PTHR43077:SF5">
    <property type="entry name" value="PHAGE INFECTION PROTEIN"/>
    <property type="match status" value="1"/>
</dbReference>
<evidence type="ECO:0000313" key="8">
    <source>
        <dbReference type="Proteomes" id="UP000256709"/>
    </source>
</evidence>
<protein>
    <recommendedName>
        <fullName evidence="6">ABC-2 type transporter transmembrane domain-containing protein</fullName>
    </recommendedName>
</protein>
<evidence type="ECO:0000256" key="4">
    <source>
        <dbReference type="ARBA" id="ARBA00023136"/>
    </source>
</evidence>
<dbReference type="GO" id="GO:0016020">
    <property type="term" value="C:membrane"/>
    <property type="evidence" value="ECO:0007669"/>
    <property type="project" value="UniProtKB-SubCell"/>
</dbReference>
<dbReference type="Proteomes" id="UP000256709">
    <property type="component" value="Unassembled WGS sequence"/>
</dbReference>
<keyword evidence="2 5" id="KW-0812">Transmembrane</keyword>
<dbReference type="InterPro" id="IPR051328">
    <property type="entry name" value="T7SS_ABC-Transporter"/>
</dbReference>
<evidence type="ECO:0000256" key="3">
    <source>
        <dbReference type="ARBA" id="ARBA00022989"/>
    </source>
</evidence>
<feature type="transmembrane region" description="Helical" evidence="5">
    <location>
        <begin position="607"/>
        <end position="631"/>
    </location>
</feature>
<evidence type="ECO:0000256" key="5">
    <source>
        <dbReference type="SAM" id="Phobius"/>
    </source>
</evidence>
<feature type="domain" description="ABC-2 type transporter transmembrane" evidence="6">
    <location>
        <begin position="25"/>
        <end position="173"/>
    </location>
</feature>